<evidence type="ECO:0000256" key="2">
    <source>
        <dbReference type="ARBA" id="ARBA00022475"/>
    </source>
</evidence>
<evidence type="ECO:0000259" key="7">
    <source>
        <dbReference type="Pfam" id="PF04039"/>
    </source>
</evidence>
<proteinExistence type="predicted"/>
<keyword evidence="3 6" id="KW-0812">Transmembrane</keyword>
<comment type="subcellular location">
    <subcellularLocation>
        <location evidence="1">Cell membrane</location>
        <topology evidence="1">Multi-pass membrane protein</topology>
    </subcellularLocation>
</comment>
<sequence>MKQHHGMTSIVKNTARLVSGFIAVFGLYVALTGHLAPGGGFAGGVILAASGVLIVLAFGRRFSAKVITDRAVHIADAAGAGVFLLVALLGFLAGAFFANFIPTGEPHHLKSGGAIPISNLAIFVKVGAGLLGAFMALSAFRLTSKESKT</sequence>
<keyword evidence="4 6" id="KW-1133">Transmembrane helix</keyword>
<reference evidence="8" key="1">
    <citation type="journal article" date="2015" name="Nature">
        <title>Complex archaea that bridge the gap between prokaryotes and eukaryotes.</title>
        <authorList>
            <person name="Spang A."/>
            <person name="Saw J.H."/>
            <person name="Jorgensen S.L."/>
            <person name="Zaremba-Niedzwiedzka K."/>
            <person name="Martijn J."/>
            <person name="Lind A.E."/>
            <person name="van Eijk R."/>
            <person name="Schleper C."/>
            <person name="Guy L."/>
            <person name="Ettema T.J."/>
        </authorList>
    </citation>
    <scope>NUCLEOTIDE SEQUENCE</scope>
</reference>
<evidence type="ECO:0000313" key="8">
    <source>
        <dbReference type="EMBL" id="KKN96962.1"/>
    </source>
</evidence>
<dbReference type="AlphaFoldDB" id="A0A0F9VB24"/>
<keyword evidence="2" id="KW-1003">Cell membrane</keyword>
<dbReference type="InterPro" id="IPR007182">
    <property type="entry name" value="MnhB"/>
</dbReference>
<keyword evidence="5 6" id="KW-0472">Membrane</keyword>
<accession>A0A0F9VB24</accession>
<evidence type="ECO:0000256" key="6">
    <source>
        <dbReference type="SAM" id="Phobius"/>
    </source>
</evidence>
<organism evidence="8">
    <name type="scientific">marine sediment metagenome</name>
    <dbReference type="NCBI Taxonomy" id="412755"/>
    <lineage>
        <taxon>unclassified sequences</taxon>
        <taxon>metagenomes</taxon>
        <taxon>ecological metagenomes</taxon>
    </lineage>
</organism>
<dbReference type="GO" id="GO:0005886">
    <property type="term" value="C:plasma membrane"/>
    <property type="evidence" value="ECO:0007669"/>
    <property type="project" value="UniProtKB-SubCell"/>
</dbReference>
<dbReference type="PANTHER" id="PTHR33932">
    <property type="entry name" value="NA(+)/H(+) ANTIPORTER SUBUNIT B"/>
    <property type="match status" value="1"/>
</dbReference>
<dbReference type="InterPro" id="IPR050622">
    <property type="entry name" value="CPA3_antiporter_subunitB"/>
</dbReference>
<feature type="transmembrane region" description="Helical" evidence="6">
    <location>
        <begin position="117"/>
        <end position="140"/>
    </location>
</feature>
<dbReference type="Pfam" id="PF04039">
    <property type="entry name" value="MnhB"/>
    <property type="match status" value="1"/>
</dbReference>
<feature type="transmembrane region" description="Helical" evidence="6">
    <location>
        <begin position="41"/>
        <end position="59"/>
    </location>
</feature>
<dbReference type="PANTHER" id="PTHR33932:SF4">
    <property type="entry name" value="NA(+)_H(+) ANTIPORTER SUBUNIT B"/>
    <property type="match status" value="1"/>
</dbReference>
<name>A0A0F9VB24_9ZZZZ</name>
<evidence type="ECO:0000256" key="3">
    <source>
        <dbReference type="ARBA" id="ARBA00022692"/>
    </source>
</evidence>
<feature type="domain" description="Na+/H+ antiporter MnhB subunit-related protein" evidence="7">
    <location>
        <begin position="10"/>
        <end position="131"/>
    </location>
</feature>
<dbReference type="EMBL" id="LAZR01000061">
    <property type="protein sequence ID" value="KKN96962.1"/>
    <property type="molecule type" value="Genomic_DNA"/>
</dbReference>
<gene>
    <name evidence="8" type="ORF">LCGC14_0162120</name>
</gene>
<feature type="transmembrane region" description="Helical" evidence="6">
    <location>
        <begin position="15"/>
        <end position="35"/>
    </location>
</feature>
<feature type="transmembrane region" description="Helical" evidence="6">
    <location>
        <begin position="71"/>
        <end position="97"/>
    </location>
</feature>
<evidence type="ECO:0000256" key="1">
    <source>
        <dbReference type="ARBA" id="ARBA00004651"/>
    </source>
</evidence>
<evidence type="ECO:0000256" key="5">
    <source>
        <dbReference type="ARBA" id="ARBA00023136"/>
    </source>
</evidence>
<protein>
    <recommendedName>
        <fullName evidence="7">Na+/H+ antiporter MnhB subunit-related protein domain-containing protein</fullName>
    </recommendedName>
</protein>
<evidence type="ECO:0000256" key="4">
    <source>
        <dbReference type="ARBA" id="ARBA00022989"/>
    </source>
</evidence>
<comment type="caution">
    <text evidence="8">The sequence shown here is derived from an EMBL/GenBank/DDBJ whole genome shotgun (WGS) entry which is preliminary data.</text>
</comment>